<accession>A0A656PL70</accession>
<protein>
    <submittedName>
        <fullName evidence="2">Uncharacterized protein</fullName>
    </submittedName>
</protein>
<feature type="compositionally biased region" description="Basic and acidic residues" evidence="1">
    <location>
        <begin position="18"/>
        <end position="36"/>
    </location>
</feature>
<reference evidence="2 3" key="1">
    <citation type="journal article" date="2018" name="Nat. Biotechnol.">
        <title>A standardized bacterial taxonomy based on genome phylogeny substantially revises the tree of life.</title>
        <authorList>
            <person name="Parks D.H."/>
            <person name="Chuvochina M."/>
            <person name="Waite D.W."/>
            <person name="Rinke C."/>
            <person name="Skarshewski A."/>
            <person name="Chaumeil P.A."/>
            <person name="Hugenholtz P."/>
        </authorList>
    </citation>
    <scope>NUCLEOTIDE SEQUENCE [LARGE SCALE GENOMIC DNA]</scope>
    <source>
        <strain evidence="2">UBA12021</strain>
    </source>
</reference>
<feature type="region of interest" description="Disordered" evidence="1">
    <location>
        <begin position="1"/>
        <end position="36"/>
    </location>
</feature>
<feature type="region of interest" description="Disordered" evidence="1">
    <location>
        <begin position="65"/>
        <end position="85"/>
    </location>
</feature>
<dbReference type="AlphaFoldDB" id="A0A656PL70"/>
<feature type="compositionally biased region" description="Basic and acidic residues" evidence="1">
    <location>
        <begin position="65"/>
        <end position="76"/>
    </location>
</feature>
<comment type="caution">
    <text evidence="2">The sequence shown here is derived from an EMBL/GenBank/DDBJ whole genome shotgun (WGS) entry which is preliminary data.</text>
</comment>
<proteinExistence type="predicted"/>
<dbReference type="EMBL" id="DQFB01000001">
    <property type="protein sequence ID" value="HCQ40158.1"/>
    <property type="molecule type" value="Genomic_DNA"/>
</dbReference>
<evidence type="ECO:0000256" key="1">
    <source>
        <dbReference type="SAM" id="MobiDB-lite"/>
    </source>
</evidence>
<name>A0A656PL70_UNCKA</name>
<dbReference type="Proteomes" id="UP000262056">
    <property type="component" value="Unassembled WGS sequence"/>
</dbReference>
<gene>
    <name evidence="2" type="ORF">DIU24_00430</name>
</gene>
<organism evidence="2 3">
    <name type="scientific">candidate division WWE3 bacterium</name>
    <dbReference type="NCBI Taxonomy" id="2053526"/>
    <lineage>
        <taxon>Bacteria</taxon>
        <taxon>Katanobacteria</taxon>
    </lineage>
</organism>
<evidence type="ECO:0000313" key="2">
    <source>
        <dbReference type="EMBL" id="HCQ40158.1"/>
    </source>
</evidence>
<sequence length="85" mass="9671">MPETFEASDGTKGWLHVPTEEDLKNEKIKQEEANKNMENQIRKRLEEVKSSQLPTRDLITDLRGLFEGKGSDKDETVPNQDEVAG</sequence>
<evidence type="ECO:0000313" key="3">
    <source>
        <dbReference type="Proteomes" id="UP000262056"/>
    </source>
</evidence>